<dbReference type="Proteomes" id="UP000238823">
    <property type="component" value="Unassembled WGS sequence"/>
</dbReference>
<keyword evidence="1" id="KW-0732">Signal</keyword>
<accession>A0A2S9XZ39</accession>
<dbReference type="InterPro" id="IPR052913">
    <property type="entry name" value="Glycopeptide_resist_protein"/>
</dbReference>
<evidence type="ECO:0000313" key="5">
    <source>
        <dbReference type="Proteomes" id="UP000238823"/>
    </source>
</evidence>
<reference evidence="4 5" key="1">
    <citation type="submission" date="2018-03" db="EMBL/GenBank/DDBJ databases">
        <title>Draft Genome Sequences of the Obligatory Marine Myxobacteria Enhygromyxa salina SWB007.</title>
        <authorList>
            <person name="Poehlein A."/>
            <person name="Moghaddam J.A."/>
            <person name="Harms H."/>
            <person name="Alanjari M."/>
            <person name="Koenig G.M."/>
            <person name="Daniel R."/>
            <person name="Schaeberle T.F."/>
        </authorList>
    </citation>
    <scope>NUCLEOTIDE SEQUENCE [LARGE SCALE GENOMIC DNA]</scope>
    <source>
        <strain evidence="4 5">SWB007</strain>
    </source>
</reference>
<dbReference type="AlphaFoldDB" id="A0A2S9XZ39"/>
<feature type="region of interest" description="Disordered" evidence="2">
    <location>
        <begin position="503"/>
        <end position="530"/>
    </location>
</feature>
<evidence type="ECO:0000259" key="3">
    <source>
        <dbReference type="PROSITE" id="PS51109"/>
    </source>
</evidence>
<dbReference type="PANTHER" id="PTHR35788">
    <property type="entry name" value="EXPORTED PROTEIN-RELATED"/>
    <property type="match status" value="1"/>
</dbReference>
<gene>
    <name evidence="4" type="primary">vanW_2</name>
    <name evidence="4" type="ORF">ENSA7_66060</name>
</gene>
<dbReference type="PANTHER" id="PTHR35788:SF1">
    <property type="entry name" value="EXPORTED PROTEIN"/>
    <property type="match status" value="1"/>
</dbReference>
<dbReference type="Pfam" id="PF04294">
    <property type="entry name" value="VanW"/>
    <property type="match status" value="1"/>
</dbReference>
<feature type="domain" description="G5" evidence="3">
    <location>
        <begin position="428"/>
        <end position="506"/>
    </location>
</feature>
<protein>
    <submittedName>
        <fullName evidence="4">Vancomycin B-type resistance protein VanW</fullName>
    </submittedName>
</protein>
<evidence type="ECO:0000313" key="4">
    <source>
        <dbReference type="EMBL" id="PRP98109.1"/>
    </source>
</evidence>
<dbReference type="PROSITE" id="PS51109">
    <property type="entry name" value="G5"/>
    <property type="match status" value="1"/>
</dbReference>
<evidence type="ECO:0000256" key="2">
    <source>
        <dbReference type="SAM" id="MobiDB-lite"/>
    </source>
</evidence>
<feature type="region of interest" description="Disordered" evidence="2">
    <location>
        <begin position="16"/>
        <end position="51"/>
    </location>
</feature>
<name>A0A2S9XZ39_9BACT</name>
<dbReference type="InterPro" id="IPR011098">
    <property type="entry name" value="G5_dom"/>
</dbReference>
<dbReference type="SMART" id="SM01208">
    <property type="entry name" value="G5"/>
    <property type="match status" value="1"/>
</dbReference>
<sequence>MTAQAALRITGAVAKVAGPARASQARGRTGARRSQRPVSEPEPELTPQPQRRRGWWGVLAGAESIAMLAAGAATAAVLAGAWETSQARDRAVPGLMLAGEDVGGLDREHIDEIATAAGERSLDRSLSLAAGSVTTTTTARALGAVPDPAAVVDQALDYGHSGDLIADLRARARARAGRADLRIGMRFDAREALAELLELAPAVDTMSVPTRLDLEARKVLPAARGTALLPYDSLSSVAIGLASGLDRIELAVAHKPPVADPLAAQLADQGLDSLDVGVVLGTFSTPYSMEASSADRTFNLKVGAAALDGHVLMPGERFSFNEVVGERSAENGYRWAPGISGGQIVDSVGGGICQVASTMFGAGFFAGLEIVNARPHSRPSGYVDMGLDATVVWDTVDLVLRNPFEFPVVIHMTVSQGQVRGEILGPQRTHQVAFERSLVESMPYETVYRSDPRLRTGAEVVAQRGMRGFKIERVRKLYRGGTVDSEQSWELVYPATREIIRIGTDPSGEVPEQTSQPPLRDPAASMRIMQ</sequence>
<dbReference type="Gene3D" id="2.20.230.10">
    <property type="entry name" value="Resuscitation-promoting factor rpfb"/>
    <property type="match status" value="1"/>
</dbReference>
<dbReference type="EMBL" id="PVNL01000126">
    <property type="protein sequence ID" value="PRP98109.1"/>
    <property type="molecule type" value="Genomic_DNA"/>
</dbReference>
<dbReference type="Pfam" id="PF07501">
    <property type="entry name" value="G5"/>
    <property type="match status" value="1"/>
</dbReference>
<proteinExistence type="predicted"/>
<evidence type="ECO:0000256" key="1">
    <source>
        <dbReference type="ARBA" id="ARBA00022729"/>
    </source>
</evidence>
<organism evidence="4 5">
    <name type="scientific">Enhygromyxa salina</name>
    <dbReference type="NCBI Taxonomy" id="215803"/>
    <lineage>
        <taxon>Bacteria</taxon>
        <taxon>Pseudomonadati</taxon>
        <taxon>Myxococcota</taxon>
        <taxon>Polyangia</taxon>
        <taxon>Nannocystales</taxon>
        <taxon>Nannocystaceae</taxon>
        <taxon>Enhygromyxa</taxon>
    </lineage>
</organism>
<dbReference type="RefSeq" id="WP_106093441.1">
    <property type="nucleotide sequence ID" value="NZ_PVNL01000126.1"/>
</dbReference>
<comment type="caution">
    <text evidence="4">The sequence shown here is derived from an EMBL/GenBank/DDBJ whole genome shotgun (WGS) entry which is preliminary data.</text>
</comment>
<dbReference type="InterPro" id="IPR007391">
    <property type="entry name" value="Vancomycin_resist_VanW"/>
</dbReference>